<feature type="non-terminal residue" evidence="1">
    <location>
        <position position="100"/>
    </location>
</feature>
<protein>
    <submittedName>
        <fullName evidence="1">Uncharacterized conserved protein UCP033563</fullName>
    </submittedName>
</protein>
<sequence>MAEIKAFRGLRFTDKAGSTGEVCCPPYDIISPEQKKQYLAENPHNIIRLELPKTAEDTDEAYGKARAYLNEWLDEEILKCDEKPSIYIYEMVFDALGSSY</sequence>
<comment type="caution">
    <text evidence="1">The sequence shown here is derived from an EMBL/GenBank/DDBJ whole genome shotgun (WGS) entry which is preliminary data.</text>
</comment>
<dbReference type="EMBL" id="AJWY01014457">
    <property type="protein sequence ID" value="EKC43701.1"/>
    <property type="molecule type" value="Genomic_DNA"/>
</dbReference>
<dbReference type="PANTHER" id="PTHR36454">
    <property type="entry name" value="LMO2823 PROTEIN"/>
    <property type="match status" value="1"/>
</dbReference>
<dbReference type="PANTHER" id="PTHR36454:SF1">
    <property type="entry name" value="DUF1015 DOMAIN-CONTAINING PROTEIN"/>
    <property type="match status" value="1"/>
</dbReference>
<dbReference type="InterPro" id="IPR008323">
    <property type="entry name" value="UCP033563"/>
</dbReference>
<gene>
    <name evidence="1" type="ORF">LEA_21011</name>
</gene>
<proteinExistence type="predicted"/>
<organism evidence="1">
    <name type="scientific">human gut metagenome</name>
    <dbReference type="NCBI Taxonomy" id="408170"/>
    <lineage>
        <taxon>unclassified sequences</taxon>
        <taxon>metagenomes</taxon>
        <taxon>organismal metagenomes</taxon>
    </lineage>
</organism>
<name>K1S881_9ZZZZ</name>
<reference evidence="1" key="1">
    <citation type="journal article" date="2013" name="Environ. Microbiol.">
        <title>Microbiota from the distal guts of lean and obese adolescents exhibit partial functional redundancy besides clear differences in community structure.</title>
        <authorList>
            <person name="Ferrer M."/>
            <person name="Ruiz A."/>
            <person name="Lanza F."/>
            <person name="Haange S.B."/>
            <person name="Oberbach A."/>
            <person name="Till H."/>
            <person name="Bargiela R."/>
            <person name="Campoy C."/>
            <person name="Segura M.T."/>
            <person name="Richter M."/>
            <person name="von Bergen M."/>
            <person name="Seifert J."/>
            <person name="Suarez A."/>
        </authorList>
    </citation>
    <scope>NUCLEOTIDE SEQUENCE</scope>
</reference>
<evidence type="ECO:0000313" key="1">
    <source>
        <dbReference type="EMBL" id="EKC43701.1"/>
    </source>
</evidence>
<accession>K1S881</accession>
<dbReference type="Pfam" id="PF06245">
    <property type="entry name" value="DUF1015"/>
    <property type="match status" value="1"/>
</dbReference>
<dbReference type="AlphaFoldDB" id="K1S881"/>